<feature type="transmembrane region" description="Helical" evidence="6">
    <location>
        <begin position="659"/>
        <end position="679"/>
    </location>
</feature>
<comment type="caution">
    <text evidence="8">The sequence shown here is derived from an EMBL/GenBank/DDBJ whole genome shotgun (WGS) entry which is preliminary data.</text>
</comment>
<dbReference type="InterPro" id="IPR004869">
    <property type="entry name" value="MMPL_dom"/>
</dbReference>
<dbReference type="RefSeq" id="WP_253545772.1">
    <property type="nucleotide sequence ID" value="NZ_BAABDB010000036.1"/>
</dbReference>
<reference evidence="8 9" key="1">
    <citation type="submission" date="2020-08" db="EMBL/GenBank/DDBJ databases">
        <title>Genomic Encyclopedia of Type Strains, Phase IV (KMG-IV): sequencing the most valuable type-strain genomes for metagenomic binning, comparative biology and taxonomic classification.</title>
        <authorList>
            <person name="Goeker M."/>
        </authorList>
    </citation>
    <scope>NUCLEOTIDE SEQUENCE [LARGE SCALE GENOMIC DNA]</scope>
    <source>
        <strain evidence="8 9">DSM 4491</strain>
    </source>
</reference>
<evidence type="ECO:0000256" key="1">
    <source>
        <dbReference type="ARBA" id="ARBA00004651"/>
    </source>
</evidence>
<evidence type="ECO:0000256" key="4">
    <source>
        <dbReference type="ARBA" id="ARBA00022989"/>
    </source>
</evidence>
<comment type="subcellular location">
    <subcellularLocation>
        <location evidence="1">Cell membrane</location>
        <topology evidence="1">Multi-pass membrane protein</topology>
    </subcellularLocation>
</comment>
<feature type="transmembrane region" description="Helical" evidence="6">
    <location>
        <begin position="718"/>
        <end position="737"/>
    </location>
</feature>
<feature type="transmembrane region" description="Helical" evidence="6">
    <location>
        <begin position="301"/>
        <end position="322"/>
    </location>
</feature>
<keyword evidence="9" id="KW-1185">Reference proteome</keyword>
<protein>
    <submittedName>
        <fullName evidence="8">Putative exporter</fullName>
    </submittedName>
</protein>
<proteinExistence type="predicted"/>
<evidence type="ECO:0000313" key="8">
    <source>
        <dbReference type="EMBL" id="MBB6457526.1"/>
    </source>
</evidence>
<feature type="transmembrane region" description="Helical" evidence="6">
    <location>
        <begin position="634"/>
        <end position="652"/>
    </location>
</feature>
<name>A0A841QGE8_9PROT</name>
<feature type="transmembrane region" description="Helical" evidence="6">
    <location>
        <begin position="272"/>
        <end position="295"/>
    </location>
</feature>
<dbReference type="PANTHER" id="PTHR33406">
    <property type="entry name" value="MEMBRANE PROTEIN MJ1562-RELATED"/>
    <property type="match status" value="1"/>
</dbReference>
<dbReference type="AlphaFoldDB" id="A0A841QGE8"/>
<accession>A0A841QGE8</accession>
<keyword evidence="2" id="KW-1003">Cell membrane</keyword>
<keyword evidence="4 6" id="KW-1133">Transmembrane helix</keyword>
<feature type="transmembrane region" description="Helical" evidence="6">
    <location>
        <begin position="369"/>
        <end position="392"/>
    </location>
</feature>
<gene>
    <name evidence="8" type="ORF">HNR55_002122</name>
</gene>
<evidence type="ECO:0000256" key="6">
    <source>
        <dbReference type="SAM" id="Phobius"/>
    </source>
</evidence>
<dbReference type="Gene3D" id="1.20.1640.10">
    <property type="entry name" value="Multidrug efflux transporter AcrB transmembrane domain"/>
    <property type="match status" value="2"/>
</dbReference>
<keyword evidence="3 6" id="KW-0812">Transmembrane</keyword>
<feature type="transmembrane region" description="Helical" evidence="6">
    <location>
        <begin position="248"/>
        <end position="265"/>
    </location>
</feature>
<feature type="domain" description="Membrane transport protein MMPL" evidence="7">
    <location>
        <begin position="178"/>
        <end position="414"/>
    </location>
</feature>
<feature type="transmembrane region" description="Helical" evidence="6">
    <location>
        <begin position="413"/>
        <end position="430"/>
    </location>
</feature>
<dbReference type="PANTHER" id="PTHR33406:SF13">
    <property type="entry name" value="MEMBRANE PROTEIN YDFJ"/>
    <property type="match status" value="1"/>
</dbReference>
<feature type="transmembrane region" description="Helical" evidence="6">
    <location>
        <begin position="343"/>
        <end position="363"/>
    </location>
</feature>
<dbReference type="Pfam" id="PF03176">
    <property type="entry name" value="MMPL"/>
    <property type="match status" value="1"/>
</dbReference>
<feature type="transmembrane region" description="Helical" evidence="6">
    <location>
        <begin position="685"/>
        <end position="706"/>
    </location>
</feature>
<evidence type="ECO:0000259" key="7">
    <source>
        <dbReference type="Pfam" id="PF03176"/>
    </source>
</evidence>
<organism evidence="8 9">
    <name type="scientific">Acetobacter lovaniensis</name>
    <dbReference type="NCBI Taxonomy" id="104100"/>
    <lineage>
        <taxon>Bacteria</taxon>
        <taxon>Pseudomonadati</taxon>
        <taxon>Pseudomonadota</taxon>
        <taxon>Alphaproteobacteria</taxon>
        <taxon>Acetobacterales</taxon>
        <taxon>Acetobacteraceae</taxon>
        <taxon>Acetobacter</taxon>
    </lineage>
</organism>
<dbReference type="SUPFAM" id="SSF82866">
    <property type="entry name" value="Multidrug efflux transporter AcrB transmembrane domain"/>
    <property type="match status" value="2"/>
</dbReference>
<keyword evidence="5 6" id="KW-0472">Membrane</keyword>
<dbReference type="InterPro" id="IPR050545">
    <property type="entry name" value="Mycobact_MmpL"/>
</dbReference>
<evidence type="ECO:0000256" key="3">
    <source>
        <dbReference type="ARBA" id="ARBA00022692"/>
    </source>
</evidence>
<dbReference type="EMBL" id="JACHIE010000008">
    <property type="protein sequence ID" value="MBB6457526.1"/>
    <property type="molecule type" value="Genomic_DNA"/>
</dbReference>
<evidence type="ECO:0000313" key="9">
    <source>
        <dbReference type="Proteomes" id="UP000578000"/>
    </source>
</evidence>
<dbReference type="GO" id="GO:0005886">
    <property type="term" value="C:plasma membrane"/>
    <property type="evidence" value="ECO:0007669"/>
    <property type="project" value="UniProtKB-SubCell"/>
</dbReference>
<evidence type="ECO:0000256" key="2">
    <source>
        <dbReference type="ARBA" id="ARBA00022475"/>
    </source>
</evidence>
<feature type="transmembrane region" description="Helical" evidence="6">
    <location>
        <begin position="749"/>
        <end position="767"/>
    </location>
</feature>
<sequence>MRPRRKPGVLAITLAVSALFAVLVFLNIPLRMDMAGFLPKGHDDGTRFLLREVQGGVAGTVIMLGVEGAPEPELARLSLGLHAALAGDSQFVSVLNGVFATDQAEALRNLLFEHRYQLVPDNSVRKLDALALGQAFSNVLDGLDSAAGSILSDALLRDPTNAFVQTVRALEPDVRVRVVQGVWFAPDRPRALLLLRTRAPGMDLARQARVEQTITTAFAALHPGSARLLMSGPSVFAVSSAAGMRRDVDMMALCSFVLVVGILYWRFRSLWVLAAIGVPFLLSLSAAMLVVRLAFGFVHGIAFGFGMTMLGVALDYPVLLIGHRDHGEGPQSTLHRIGHSLRLGVATAVLGLTGMVFCGLPGLAQLGVFAAVGLVVAALVTLHIMPGLVVAADLAPYVSGPSRPLAVAEGWRRYRVLACLPVMFCAVALWRSPPLMDTRLTALSPLPEETLRLDDSLRRDLGVPDSSLMLAVSGQNAQAVLEREEALAPVWAQLQQKGALAGVQEAARLLPSVQMQRSRASQLPPPAALQVAIAQAREGLPFSATAFDAFVADVARARQMPPLLPQDMLGTPVGAAMAPLLFARGGQWFGLVFPESVKDHQAVERALAGQSDVLVLDMRREVDSLSAYHTGRTLRWMAVGSALAFVVLLVGLSDAGRMFRVIAAVGAVQITVLGAFALLHQPLTLIHLIALQFVLGVSLDYALFFARSQLDAEERARTMRTLLTCNAMTVLTFGLLAACQTPLLREIGITVAFGVALAMIYGFLLAGQRPNIGPPDRP</sequence>
<dbReference type="Proteomes" id="UP000578000">
    <property type="component" value="Unassembled WGS sequence"/>
</dbReference>
<evidence type="ECO:0000256" key="5">
    <source>
        <dbReference type="ARBA" id="ARBA00023136"/>
    </source>
</evidence>